<evidence type="ECO:0000313" key="2">
    <source>
        <dbReference type="EMBL" id="USH05608.1"/>
    </source>
</evidence>
<protein>
    <submittedName>
        <fullName evidence="2">ATP-dependent endonuclease</fullName>
    </submittedName>
</protein>
<dbReference type="SUPFAM" id="SSF52540">
    <property type="entry name" value="P-loop containing nucleoside triphosphate hydrolases"/>
    <property type="match status" value="1"/>
</dbReference>
<dbReference type="InterPro" id="IPR027417">
    <property type="entry name" value="P-loop_NTPase"/>
</dbReference>
<keyword evidence="3" id="KW-1185">Reference proteome</keyword>
<accession>A0ABY4X329</accession>
<dbReference type="PANTHER" id="PTHR32182:SF19">
    <property type="entry name" value="HOMOLOGY WITH RECF PROTEIN"/>
    <property type="match status" value="1"/>
</dbReference>
<dbReference type="Gene3D" id="3.40.50.300">
    <property type="entry name" value="P-loop containing nucleotide triphosphate hydrolases"/>
    <property type="match status" value="1"/>
</dbReference>
<feature type="domain" description="OLD protein-like TOPRIM" evidence="1">
    <location>
        <begin position="370"/>
        <end position="434"/>
    </location>
</feature>
<keyword evidence="2" id="KW-0378">Hydrolase</keyword>
<gene>
    <name evidence="2" type="ORF">K6Q96_20665</name>
</gene>
<dbReference type="PANTHER" id="PTHR32182">
    <property type="entry name" value="DNA REPLICATION AND REPAIR PROTEIN RECF"/>
    <property type="match status" value="1"/>
</dbReference>
<dbReference type="InterPro" id="IPR034139">
    <property type="entry name" value="TOPRIM_OLD"/>
</dbReference>
<dbReference type="Pfam" id="PF20469">
    <property type="entry name" value="OLD-like_TOPRIM"/>
    <property type="match status" value="1"/>
</dbReference>
<dbReference type="Proteomes" id="UP001056255">
    <property type="component" value="Chromosome II"/>
</dbReference>
<evidence type="ECO:0000259" key="1">
    <source>
        <dbReference type="Pfam" id="PF20469"/>
    </source>
</evidence>
<reference evidence="2" key="1">
    <citation type="submission" date="2021-08" db="EMBL/GenBank/DDBJ databases">
        <authorList>
            <person name="Sakaguchi M."/>
            <person name="Kikuchi T."/>
            <person name="Urbanczyk H."/>
        </authorList>
    </citation>
    <scope>NUCLEOTIDE SEQUENCE</scope>
    <source>
        <strain evidence="2">020920N</strain>
    </source>
</reference>
<dbReference type="Pfam" id="PF11398">
    <property type="entry name" value="DUF2813"/>
    <property type="match status" value="1"/>
</dbReference>
<keyword evidence="2" id="KW-0255">Endonuclease</keyword>
<dbReference type="InterPro" id="IPR022602">
    <property type="entry name" value="DUF2813"/>
</dbReference>
<dbReference type="CDD" id="cd01026">
    <property type="entry name" value="TOPRIM_OLD"/>
    <property type="match status" value="1"/>
</dbReference>
<proteinExistence type="predicted"/>
<dbReference type="EMBL" id="CP082276">
    <property type="protein sequence ID" value="USH05608.1"/>
    <property type="molecule type" value="Genomic_DNA"/>
</dbReference>
<name>A0ABY4X329_9GAMM</name>
<keyword evidence="2" id="KW-0540">Nuclease</keyword>
<sequence>MKLDRIEISGFRGIRRLSLSLDELTVLIGENAWGKSSLLDALSLCLPSSGEHYDFVRSDFHIDYTLGNAQTNQIQIIFRWVETFSGEHRARRYRPFNEVWNGSDDNGLRRLDFHINALHVDGKITVTRDFLDKNGAIIETPNSESLSRKLIFLHPIIRIQDARRLRDSDLDLNGNKTRLEKRLENTVKRLQQKPGHVNKGEVRSGLKAMRTLLDHYFAFDSHNRSPAEIEPSRHLNMRANYVHPLEMVANNTSNHSRLLLMGLLSTFVRARGPKQLKANARPIVIFEDPESRLHPTLLNQAWRLISLMPMQKILTTNSGDLLSAVPLNSIRRLERGATQTDSHQVPHNSLSKDEERRVSFHVRFHRPSALFARCWLLVEGETEVWLFNEMARIQGYDLAAEGVQLIEFAQSGLKPLIKLAIALGIEWHVIADGDMAGQKYAHTARSKLDGEKEKHRLTVLPDRDIEHYLFNHGYEPLFREMAHIEGNTYIAPKKIIARALKKYAKPDAALAIIEYTEQHLEDDIPLLLRWIVQRVVSMARGAG</sequence>
<dbReference type="RefSeq" id="WP_251882329.1">
    <property type="nucleotide sequence ID" value="NZ_CP082276.1"/>
</dbReference>
<dbReference type="GO" id="GO:0004519">
    <property type="term" value="F:endonuclease activity"/>
    <property type="evidence" value="ECO:0007669"/>
    <property type="project" value="UniProtKB-KW"/>
</dbReference>
<evidence type="ECO:0000313" key="3">
    <source>
        <dbReference type="Proteomes" id="UP001056255"/>
    </source>
</evidence>
<organism evidence="2 3">
    <name type="scientific">Grimontia kaedaensis</name>
    <dbReference type="NCBI Taxonomy" id="2872157"/>
    <lineage>
        <taxon>Bacteria</taxon>
        <taxon>Pseudomonadati</taxon>
        <taxon>Pseudomonadota</taxon>
        <taxon>Gammaproteobacteria</taxon>
        <taxon>Vibrionales</taxon>
        <taxon>Vibrionaceae</taxon>
        <taxon>Grimontia</taxon>
    </lineage>
</organism>